<dbReference type="GO" id="GO:0009247">
    <property type="term" value="P:glycolipid biosynthetic process"/>
    <property type="evidence" value="ECO:0007669"/>
    <property type="project" value="InterPro"/>
</dbReference>
<evidence type="ECO:0000256" key="3">
    <source>
        <dbReference type="ARBA" id="ARBA00022676"/>
    </source>
</evidence>
<dbReference type="InterPro" id="IPR050519">
    <property type="entry name" value="Glycosyltransf_28_UgtP"/>
</dbReference>
<dbReference type="GO" id="GO:0016020">
    <property type="term" value="C:membrane"/>
    <property type="evidence" value="ECO:0007669"/>
    <property type="project" value="UniProtKB-SubCell"/>
</dbReference>
<evidence type="ECO:0008006" key="9">
    <source>
        <dbReference type="Google" id="ProtNLM"/>
    </source>
</evidence>
<comment type="similarity">
    <text evidence="2">Belongs to the glycosyltransferase 28 family.</text>
</comment>
<organism evidence="7 8">
    <name type="scientific">Oceanobacillus zhaokaii</name>
    <dbReference type="NCBI Taxonomy" id="2052660"/>
    <lineage>
        <taxon>Bacteria</taxon>
        <taxon>Bacillati</taxon>
        <taxon>Bacillota</taxon>
        <taxon>Bacilli</taxon>
        <taxon>Bacillales</taxon>
        <taxon>Bacillaceae</taxon>
        <taxon>Oceanobacillus</taxon>
    </lineage>
</organism>
<feature type="domain" description="Diacylglycerol glucosyltransferase N-terminal" evidence="6">
    <location>
        <begin position="16"/>
        <end position="182"/>
    </location>
</feature>
<dbReference type="SUPFAM" id="SSF53756">
    <property type="entry name" value="UDP-Glycosyltransferase/glycogen phosphorylase"/>
    <property type="match status" value="1"/>
</dbReference>
<accession>A0A345PFT5</accession>
<dbReference type="KEGG" id="ocn:CUC15_08030"/>
<gene>
    <name evidence="7" type="ORF">CUC15_08030</name>
</gene>
<dbReference type="Pfam" id="PF04101">
    <property type="entry name" value="Glyco_tran_28_C"/>
    <property type="match status" value="1"/>
</dbReference>
<dbReference type="AlphaFoldDB" id="A0A345PFT5"/>
<dbReference type="Gene3D" id="3.40.50.2000">
    <property type="entry name" value="Glycogen Phosphorylase B"/>
    <property type="match status" value="1"/>
</dbReference>
<name>A0A345PFT5_9BACI</name>
<dbReference type="RefSeq" id="WP_114916160.1">
    <property type="nucleotide sequence ID" value="NZ_CP024848.1"/>
</dbReference>
<protein>
    <recommendedName>
        <fullName evidence="9">UDP-glucuronosyltransferase</fullName>
    </recommendedName>
</protein>
<evidence type="ECO:0000256" key="1">
    <source>
        <dbReference type="ARBA" id="ARBA00004370"/>
    </source>
</evidence>
<feature type="domain" description="Glycosyl transferase family 28 C-terminal" evidence="5">
    <location>
        <begin position="200"/>
        <end position="350"/>
    </location>
</feature>
<evidence type="ECO:0000313" key="7">
    <source>
        <dbReference type="EMBL" id="AXI08865.1"/>
    </source>
</evidence>
<dbReference type="InterPro" id="IPR007235">
    <property type="entry name" value="Glyco_trans_28_C"/>
</dbReference>
<proteinExistence type="inferred from homology"/>
<keyword evidence="8" id="KW-1185">Reference proteome</keyword>
<dbReference type="Proteomes" id="UP000253908">
    <property type="component" value="Chromosome"/>
</dbReference>
<dbReference type="GO" id="GO:0016758">
    <property type="term" value="F:hexosyltransferase activity"/>
    <property type="evidence" value="ECO:0007669"/>
    <property type="project" value="InterPro"/>
</dbReference>
<evidence type="ECO:0000256" key="2">
    <source>
        <dbReference type="ARBA" id="ARBA00006962"/>
    </source>
</evidence>
<dbReference type="Pfam" id="PF06925">
    <property type="entry name" value="MGDG_synth"/>
    <property type="match status" value="1"/>
</dbReference>
<dbReference type="InterPro" id="IPR009695">
    <property type="entry name" value="Diacylglyc_glucosyltr_N"/>
</dbReference>
<dbReference type="OrthoDB" id="9815663at2"/>
<dbReference type="PANTHER" id="PTHR43025:SF3">
    <property type="entry name" value="MONOGALACTOSYLDIACYLGLYCEROL SYNTHASE 1, CHLOROPLASTIC"/>
    <property type="match status" value="1"/>
</dbReference>
<dbReference type="PANTHER" id="PTHR43025">
    <property type="entry name" value="MONOGALACTOSYLDIACYLGLYCEROL SYNTHASE"/>
    <property type="match status" value="1"/>
</dbReference>
<comment type="subcellular location">
    <subcellularLocation>
        <location evidence="1">Membrane</location>
    </subcellularLocation>
</comment>
<keyword evidence="3" id="KW-0328">Glycosyltransferase</keyword>
<evidence type="ECO:0000256" key="4">
    <source>
        <dbReference type="ARBA" id="ARBA00022679"/>
    </source>
</evidence>
<evidence type="ECO:0000259" key="6">
    <source>
        <dbReference type="Pfam" id="PF06925"/>
    </source>
</evidence>
<reference evidence="8" key="1">
    <citation type="submission" date="2017-11" db="EMBL/GenBank/DDBJ databases">
        <authorList>
            <person name="Zhu W."/>
        </authorList>
    </citation>
    <scope>NUCLEOTIDE SEQUENCE [LARGE SCALE GENOMIC DNA]</scope>
    <source>
        <strain evidence="8">160</strain>
    </source>
</reference>
<evidence type="ECO:0000313" key="8">
    <source>
        <dbReference type="Proteomes" id="UP000253908"/>
    </source>
</evidence>
<evidence type="ECO:0000259" key="5">
    <source>
        <dbReference type="Pfam" id="PF04101"/>
    </source>
</evidence>
<sequence length="367" mass="42196">MYRILFMPLLQIPSGHHHVADSIRDQLNLSSGNFHCEKVEILSFSYGKMEALISAIYLQWIHKLPGLYSEVYKRAAVKGRVINKHFYLYEGLFLKKVQHLLEQAEPDLIICTHALPSFIISRLKKRNLWAGQVINVYTDYFINKLWGIEGINYHFVPSLQVKNELLEQGVQKQQIFVTGIPIHPIFRTLKVAPLKKCTCTVLISGGNMGAGSIQQLLDHLNPSGSIFYKVLCGKNIDLFQSIERLNHSHIKPLPYLESKEEMNHLYNEADAIITKPGGVTITESLWKKLPIFVYEALPGQEEINLNYLQRQGLIFHLDYKNSSINVENKILDILSNRLPQFNKHLETFYNGFEKNDVSHIINKILMS</sequence>
<dbReference type="EMBL" id="CP024848">
    <property type="protein sequence ID" value="AXI08865.1"/>
    <property type="molecule type" value="Genomic_DNA"/>
</dbReference>
<keyword evidence="4" id="KW-0808">Transferase</keyword>